<organism evidence="4 5">
    <name type="scientific">Zhongshania guokunii</name>
    <dbReference type="NCBI Taxonomy" id="641783"/>
    <lineage>
        <taxon>Bacteria</taxon>
        <taxon>Pseudomonadati</taxon>
        <taxon>Pseudomonadota</taxon>
        <taxon>Gammaproteobacteria</taxon>
        <taxon>Cellvibrionales</taxon>
        <taxon>Spongiibacteraceae</taxon>
        <taxon>Zhongshania</taxon>
    </lineage>
</organism>
<dbReference type="Gene3D" id="3.40.50.150">
    <property type="entry name" value="Vaccinia Virus protein VP39"/>
    <property type="match status" value="1"/>
</dbReference>
<evidence type="ECO:0000313" key="5">
    <source>
        <dbReference type="Proteomes" id="UP001557485"/>
    </source>
</evidence>
<evidence type="ECO:0000313" key="4">
    <source>
        <dbReference type="EMBL" id="MEX1668028.1"/>
    </source>
</evidence>
<gene>
    <name evidence="4" type="ORF">AB4876_03840</name>
</gene>
<dbReference type="GO" id="GO:0061542">
    <property type="term" value="F:3-demethylubiquinol 3-O-methyltransferase activity"/>
    <property type="evidence" value="ECO:0007669"/>
    <property type="project" value="UniProtKB-EC"/>
</dbReference>
<name>A0ABV3U2H5_9GAMM</name>
<comment type="caution">
    <text evidence="4">The sequence shown here is derived from an EMBL/GenBank/DDBJ whole genome shotgun (WGS) entry which is preliminary data.</text>
</comment>
<dbReference type="PANTHER" id="PTHR43464:SF19">
    <property type="entry name" value="UBIQUINONE BIOSYNTHESIS O-METHYLTRANSFERASE, MITOCHONDRIAL"/>
    <property type="match status" value="1"/>
</dbReference>
<dbReference type="PANTHER" id="PTHR43464">
    <property type="entry name" value="METHYLTRANSFERASE"/>
    <property type="match status" value="1"/>
</dbReference>
<dbReference type="EC" id="2.1.1.222" evidence="4"/>
<sequence>MDSQQPNISNREKWNQRHHQRELPVAACQVLQNHSGLLPSTGRALDVACGLGGNAVLLARAGLECEAVDISDVAVTRLNDFAQRQQLRLTARQADIEANGLGLTPNSTSKQYDVITVSYFLYRPLFPELIAALKPGGLLFYQTFVNTAAGEMRGPKNSNFYLREKELLSHFDGLEIRYYCEGPHDRNEKTAAEAELIARKPSSLNSSAGILASKNRSSN</sequence>
<dbReference type="CDD" id="cd02440">
    <property type="entry name" value="AdoMet_MTases"/>
    <property type="match status" value="1"/>
</dbReference>
<keyword evidence="5" id="KW-1185">Reference proteome</keyword>
<dbReference type="Proteomes" id="UP001557485">
    <property type="component" value="Unassembled WGS sequence"/>
</dbReference>
<evidence type="ECO:0000256" key="1">
    <source>
        <dbReference type="ARBA" id="ARBA00022603"/>
    </source>
</evidence>
<keyword evidence="3" id="KW-0949">S-adenosyl-L-methionine</keyword>
<dbReference type="EC" id="2.1.1.64" evidence="4"/>
<reference evidence="4 5" key="1">
    <citation type="journal article" date="2011" name="Int. J. Syst. Evol. Microbiol.">
        <title>Zhongshania antarctica gen. nov., sp. nov. and Zhongshania guokunii sp. nov., gammaproteobacteria respectively isolated from coastal attached (fast) ice and surface seawater of the Antarctic.</title>
        <authorList>
            <person name="Li H.J."/>
            <person name="Zhang X.Y."/>
            <person name="Chen C.X."/>
            <person name="Zhang Y.J."/>
            <person name="Gao Z.M."/>
            <person name="Yu Y."/>
            <person name="Chen X.L."/>
            <person name="Chen B."/>
            <person name="Zhang Y.Z."/>
        </authorList>
    </citation>
    <scope>NUCLEOTIDE SEQUENCE [LARGE SCALE GENOMIC DNA]</scope>
    <source>
        <strain evidence="4 5">ZS6-22T</strain>
    </source>
</reference>
<dbReference type="InterPro" id="IPR029063">
    <property type="entry name" value="SAM-dependent_MTases_sf"/>
</dbReference>
<dbReference type="SUPFAM" id="SSF53335">
    <property type="entry name" value="S-adenosyl-L-methionine-dependent methyltransferases"/>
    <property type="match status" value="1"/>
</dbReference>
<dbReference type="GO" id="GO:0102208">
    <property type="term" value="F:2-polyprenyl-6-hydroxyphenol methylase activity"/>
    <property type="evidence" value="ECO:0007669"/>
    <property type="project" value="UniProtKB-EC"/>
</dbReference>
<dbReference type="Pfam" id="PF13489">
    <property type="entry name" value="Methyltransf_23"/>
    <property type="match status" value="1"/>
</dbReference>
<keyword evidence="1 4" id="KW-0489">Methyltransferase</keyword>
<proteinExistence type="predicted"/>
<dbReference type="GO" id="GO:0032259">
    <property type="term" value="P:methylation"/>
    <property type="evidence" value="ECO:0007669"/>
    <property type="project" value="UniProtKB-KW"/>
</dbReference>
<dbReference type="RefSeq" id="WP_368380325.1">
    <property type="nucleotide sequence ID" value="NZ_JBFRYA010000002.1"/>
</dbReference>
<dbReference type="EMBL" id="JBFRYA010000002">
    <property type="protein sequence ID" value="MEX1668028.1"/>
    <property type="molecule type" value="Genomic_DNA"/>
</dbReference>
<protein>
    <submittedName>
        <fullName evidence="4">Class I SAM-dependent methyltransferase</fullName>
        <ecNumber evidence="4">2.1.1.222</ecNumber>
        <ecNumber evidence="4">2.1.1.64</ecNumber>
    </submittedName>
</protein>
<accession>A0ABV3U2H5</accession>
<keyword evidence="2 4" id="KW-0808">Transferase</keyword>
<evidence type="ECO:0000256" key="3">
    <source>
        <dbReference type="ARBA" id="ARBA00022691"/>
    </source>
</evidence>
<evidence type="ECO:0000256" key="2">
    <source>
        <dbReference type="ARBA" id="ARBA00022679"/>
    </source>
</evidence>